<protein>
    <submittedName>
        <fullName evidence="1">Uncharacterized protein</fullName>
    </submittedName>
</protein>
<name>A0A183Q0R3_9TREM</name>
<dbReference type="Proteomes" id="UP000269396">
    <property type="component" value="Unassembled WGS sequence"/>
</dbReference>
<keyword evidence="2" id="KW-1185">Reference proteome</keyword>
<reference evidence="1 2" key="1">
    <citation type="submission" date="2018-11" db="EMBL/GenBank/DDBJ databases">
        <authorList>
            <consortium name="Pathogen Informatics"/>
        </authorList>
    </citation>
    <scope>NUCLEOTIDE SEQUENCE [LARGE SCALE GENOMIC DNA]</scope>
    <source>
        <strain>Denwood</strain>
        <strain evidence="2">Zambia</strain>
    </source>
</reference>
<evidence type="ECO:0000313" key="1">
    <source>
        <dbReference type="EMBL" id="VDP81844.1"/>
    </source>
</evidence>
<dbReference type="AlphaFoldDB" id="A0A183Q0R3"/>
<evidence type="ECO:0000313" key="2">
    <source>
        <dbReference type="Proteomes" id="UP000269396"/>
    </source>
</evidence>
<organism evidence="1 2">
    <name type="scientific">Schistosoma mattheei</name>
    <dbReference type="NCBI Taxonomy" id="31246"/>
    <lineage>
        <taxon>Eukaryota</taxon>
        <taxon>Metazoa</taxon>
        <taxon>Spiralia</taxon>
        <taxon>Lophotrochozoa</taxon>
        <taxon>Platyhelminthes</taxon>
        <taxon>Trematoda</taxon>
        <taxon>Digenea</taxon>
        <taxon>Strigeidida</taxon>
        <taxon>Schistosomatoidea</taxon>
        <taxon>Schistosomatidae</taxon>
        <taxon>Schistosoma</taxon>
    </lineage>
</organism>
<gene>
    <name evidence="1" type="ORF">SMTD_LOCUS20199</name>
</gene>
<dbReference type="EMBL" id="UZAL01043858">
    <property type="protein sequence ID" value="VDP81844.1"/>
    <property type="molecule type" value="Genomic_DNA"/>
</dbReference>
<proteinExistence type="predicted"/>
<sequence>MCNQSSIRNTQNNLSTIQHLSNHNINTKHEQSPDNNSSVIYFTDNGIRKRAHAYSPIHEESLLFTHLSQQNSMNNSGKLDSLKQTSTLPISMNRDIQTSYLSNTNHINVMSTMTNTSQQYSHSRINQSPFVVANSIKRGSVPDVTKQSSTLSPNDLLKLEEEHKRKYENILDRKRQGEIVIQLVDFFVSYIVLLFFLLSFQLCFCF</sequence>
<accession>A0A183Q0R3</accession>